<evidence type="ECO:0000313" key="3">
    <source>
        <dbReference type="Proteomes" id="UP000193108"/>
    </source>
</evidence>
<dbReference type="InterPro" id="IPR014914">
    <property type="entry name" value="RES_dom"/>
</dbReference>
<feature type="domain" description="RES" evidence="1">
    <location>
        <begin position="52"/>
        <end position="184"/>
    </location>
</feature>
<dbReference type="STRING" id="1782.AWC18_14475"/>
<accession>A0A1X1Z7P3</accession>
<sequence>MLPGPPAPHELRELGILAGETRAIATDEVWWRVHKTEGARVLAWNALRSYGPLLRFDPHQLPRGDDPGRGVWYGASTPDAALAEAFQFDRTIDRGRNQPYLTGLSFTRALTVLDVAADSDGAWATRVGGTYALSTGPHAVTQRWARSISAAYPDLDGLRYNSRFAGAPCLALFQPAADAMPGRPKLSLPLTHPDLASRLAGAAKRLGYGVV</sequence>
<dbReference type="AlphaFoldDB" id="A0A1X1Z7P3"/>
<proteinExistence type="predicted"/>
<protein>
    <recommendedName>
        <fullName evidence="1">RES domain-containing protein</fullName>
    </recommendedName>
</protein>
<dbReference type="EMBL" id="LQPI01000051">
    <property type="protein sequence ID" value="ORW19260.1"/>
    <property type="molecule type" value="Genomic_DNA"/>
</dbReference>
<keyword evidence="3" id="KW-1185">Reference proteome</keyword>
<name>A0A1X1Z7P3_MYCNO</name>
<gene>
    <name evidence="2" type="ORF">AWC18_14475</name>
</gene>
<reference evidence="2 3" key="1">
    <citation type="submission" date="2016-01" db="EMBL/GenBank/DDBJ databases">
        <title>The new phylogeny of the genus Mycobacterium.</title>
        <authorList>
            <person name="Tarcisio F."/>
            <person name="Conor M."/>
            <person name="Antonella G."/>
            <person name="Elisabetta G."/>
            <person name="Giulia F.S."/>
            <person name="Sara T."/>
            <person name="Anna F."/>
            <person name="Clotilde B."/>
            <person name="Roberto B."/>
            <person name="Veronica D.S."/>
            <person name="Fabio R."/>
            <person name="Monica P."/>
            <person name="Olivier J."/>
            <person name="Enrico T."/>
            <person name="Nicola S."/>
        </authorList>
    </citation>
    <scope>NUCLEOTIDE SEQUENCE [LARGE SCALE GENOMIC DNA]</scope>
    <source>
        <strain evidence="2 3">DSM 44164</strain>
    </source>
</reference>
<evidence type="ECO:0000259" key="1">
    <source>
        <dbReference type="SMART" id="SM00953"/>
    </source>
</evidence>
<organism evidence="2 3">
    <name type="scientific">Mycolicibacter nonchromogenicus</name>
    <name type="common">Mycobacterium nonchromogenicum</name>
    <dbReference type="NCBI Taxonomy" id="1782"/>
    <lineage>
        <taxon>Bacteria</taxon>
        <taxon>Bacillati</taxon>
        <taxon>Actinomycetota</taxon>
        <taxon>Actinomycetes</taxon>
        <taxon>Mycobacteriales</taxon>
        <taxon>Mycobacteriaceae</taxon>
        <taxon>Mycolicibacter</taxon>
    </lineage>
</organism>
<comment type="caution">
    <text evidence="2">The sequence shown here is derived from an EMBL/GenBank/DDBJ whole genome shotgun (WGS) entry which is preliminary data.</text>
</comment>
<evidence type="ECO:0000313" key="2">
    <source>
        <dbReference type="EMBL" id="ORW19260.1"/>
    </source>
</evidence>
<dbReference type="Pfam" id="PF08808">
    <property type="entry name" value="RES"/>
    <property type="match status" value="1"/>
</dbReference>
<dbReference type="RefSeq" id="WP_085139189.1">
    <property type="nucleotide sequence ID" value="NZ_LQPI01000051.1"/>
</dbReference>
<dbReference type="SMART" id="SM00953">
    <property type="entry name" value="RES"/>
    <property type="match status" value="1"/>
</dbReference>
<dbReference type="Proteomes" id="UP000193108">
    <property type="component" value="Unassembled WGS sequence"/>
</dbReference>